<proteinExistence type="predicted"/>
<organism evidence="1 2">
    <name type="scientific">Clunio marinus</name>
    <dbReference type="NCBI Taxonomy" id="568069"/>
    <lineage>
        <taxon>Eukaryota</taxon>
        <taxon>Metazoa</taxon>
        <taxon>Ecdysozoa</taxon>
        <taxon>Arthropoda</taxon>
        <taxon>Hexapoda</taxon>
        <taxon>Insecta</taxon>
        <taxon>Pterygota</taxon>
        <taxon>Neoptera</taxon>
        <taxon>Endopterygota</taxon>
        <taxon>Diptera</taxon>
        <taxon>Nematocera</taxon>
        <taxon>Chironomoidea</taxon>
        <taxon>Chironomidae</taxon>
        <taxon>Clunio</taxon>
    </lineage>
</organism>
<dbReference type="Proteomes" id="UP000183832">
    <property type="component" value="Unassembled WGS sequence"/>
</dbReference>
<dbReference type="EMBL" id="CVRI01000039">
    <property type="protein sequence ID" value="CRK94640.1"/>
    <property type="molecule type" value="Genomic_DNA"/>
</dbReference>
<sequence length="59" mass="6580">MPLNKKPLTYLAERNYKFDISFLQFASKASAAELGCQVMPDDMPCRHAMTSGLTTCHQA</sequence>
<evidence type="ECO:0000313" key="1">
    <source>
        <dbReference type="EMBL" id="CRK94640.1"/>
    </source>
</evidence>
<evidence type="ECO:0000313" key="2">
    <source>
        <dbReference type="Proteomes" id="UP000183832"/>
    </source>
</evidence>
<dbReference type="AlphaFoldDB" id="A0A1J1I2V3"/>
<gene>
    <name evidence="1" type="ORF">CLUMA_CG008140</name>
</gene>
<protein>
    <submittedName>
        <fullName evidence="1">CLUMA_CG008140, isoform A</fullName>
    </submittedName>
</protein>
<accession>A0A1J1I2V3</accession>
<name>A0A1J1I2V3_9DIPT</name>
<keyword evidence="2" id="KW-1185">Reference proteome</keyword>
<reference evidence="1 2" key="1">
    <citation type="submission" date="2015-04" db="EMBL/GenBank/DDBJ databases">
        <authorList>
            <person name="Syromyatnikov M.Y."/>
            <person name="Popov V.N."/>
        </authorList>
    </citation>
    <scope>NUCLEOTIDE SEQUENCE [LARGE SCALE GENOMIC DNA]</scope>
</reference>